<evidence type="ECO:0000256" key="1">
    <source>
        <dbReference type="ARBA" id="ARBA00004141"/>
    </source>
</evidence>
<dbReference type="InterPro" id="IPR020846">
    <property type="entry name" value="MFS_dom"/>
</dbReference>
<dbReference type="EMBL" id="JARO02007164">
    <property type="protein sequence ID" value="KPP64277.1"/>
    <property type="molecule type" value="Genomic_DNA"/>
</dbReference>
<dbReference type="PANTHER" id="PTHR24064">
    <property type="entry name" value="SOLUTE CARRIER FAMILY 22 MEMBER"/>
    <property type="match status" value="1"/>
</dbReference>
<keyword evidence="4 5" id="KW-0472">Membrane</keyword>
<proteinExistence type="predicted"/>
<feature type="transmembrane region" description="Helical" evidence="5">
    <location>
        <begin position="186"/>
        <end position="208"/>
    </location>
</feature>
<feature type="transmembrane region" description="Helical" evidence="5">
    <location>
        <begin position="338"/>
        <end position="355"/>
    </location>
</feature>
<feature type="transmembrane region" description="Helical" evidence="5">
    <location>
        <begin position="396"/>
        <end position="415"/>
    </location>
</feature>
<comment type="caution">
    <text evidence="7">The sequence shown here is derived from an EMBL/GenBank/DDBJ whole genome shotgun (WGS) entry which is preliminary data.</text>
</comment>
<evidence type="ECO:0000259" key="6">
    <source>
        <dbReference type="PROSITE" id="PS50850"/>
    </source>
</evidence>
<evidence type="ECO:0000256" key="2">
    <source>
        <dbReference type="ARBA" id="ARBA00022692"/>
    </source>
</evidence>
<feature type="transmembrane region" description="Helical" evidence="5">
    <location>
        <begin position="162"/>
        <end position="180"/>
    </location>
</feature>
<keyword evidence="3 5" id="KW-1133">Transmembrane helix</keyword>
<sequence length="594" mass="66438">MEKKMRNFEEITLFLGEWGSFQRSIFFWLSVTFVPHGYMSLAMVFLSATPQHHCTLPPHADGSVHAAVPYELVHGKRVLSRCTRYQTANRSTESFWNWNETEGCLDGWTFSTDRYTSTAVTEWSLVCEDAWKAPFASSVLFCGVMVGSLLSGQVSDRFGRKLVFFISLALQNVLSLLQALSSTWELYCIFYFFEGMAQISSYMSAFVLGSELLGKSTRVLFSSLGVCISYALGYAFLPLFAFFIRDWRMLLVALTLPGFLCLPLWWLIPESPRWLLSQGRAKEAEAIIQEAARKNGIVAPEVIFKTSDFSDPQRDNEKDPSTSYTFVDLVKTANIRNITVFNMIIWIVTSMTYYGLSLNTPNLNGDPYLNCFISAATEIVAYVATWLFMRFTPRRFTLVFLLLLSGAMLLVIKFIPDGTRAPRTLPFCPRHHTSVSGLILAAVFDQRAVIRSEPDTLTVALAMLGKTGITAAYCFIYVYSTELFPTVLRNTGLGAISMAARVGTIVSPYIAYIGGTKMHQLVTVFSIKYGYSAASSIISLLLGEYNKMAPYFIMGGLSVFVGLLSLLLPETKDKELPERINQVKPLGLVGLRSL</sequence>
<reference evidence="7 8" key="1">
    <citation type="submission" date="2015-08" db="EMBL/GenBank/DDBJ databases">
        <title>The genome of the Asian arowana (Scleropages formosus).</title>
        <authorList>
            <person name="Tan M.H."/>
            <person name="Gan H.M."/>
            <person name="Croft L.J."/>
            <person name="Austin C.M."/>
        </authorList>
    </citation>
    <scope>NUCLEOTIDE SEQUENCE [LARGE SCALE GENOMIC DNA]</scope>
    <source>
        <strain evidence="7">Aro1</strain>
    </source>
</reference>
<evidence type="ECO:0000256" key="4">
    <source>
        <dbReference type="ARBA" id="ARBA00023136"/>
    </source>
</evidence>
<accession>A0A0P7YD89</accession>
<feature type="transmembrane region" description="Helical" evidence="5">
    <location>
        <begin position="492"/>
        <end position="514"/>
    </location>
</feature>
<feature type="transmembrane region" description="Helical" evidence="5">
    <location>
        <begin position="25"/>
        <end position="48"/>
    </location>
</feature>
<feature type="transmembrane region" description="Helical" evidence="5">
    <location>
        <begin position="220"/>
        <end position="244"/>
    </location>
</feature>
<feature type="transmembrane region" description="Helical" evidence="5">
    <location>
        <begin position="548"/>
        <end position="569"/>
    </location>
</feature>
<dbReference type="GO" id="GO:0016020">
    <property type="term" value="C:membrane"/>
    <property type="evidence" value="ECO:0007669"/>
    <property type="project" value="UniProtKB-SubCell"/>
</dbReference>
<keyword evidence="2 5" id="KW-0812">Transmembrane</keyword>
<name>A0A0P7YD89_SCLFO</name>
<evidence type="ECO:0000256" key="5">
    <source>
        <dbReference type="SAM" id="Phobius"/>
    </source>
</evidence>
<gene>
    <name evidence="7" type="ORF">Z043_117399</name>
</gene>
<feature type="transmembrane region" description="Helical" evidence="5">
    <location>
        <begin position="250"/>
        <end position="268"/>
    </location>
</feature>
<feature type="transmembrane region" description="Helical" evidence="5">
    <location>
        <begin position="133"/>
        <end position="150"/>
    </location>
</feature>
<dbReference type="InterPro" id="IPR036259">
    <property type="entry name" value="MFS_trans_sf"/>
</dbReference>
<evidence type="ECO:0000313" key="7">
    <source>
        <dbReference type="EMBL" id="KPP64277.1"/>
    </source>
</evidence>
<dbReference type="SUPFAM" id="SSF103473">
    <property type="entry name" value="MFS general substrate transporter"/>
    <property type="match status" value="1"/>
</dbReference>
<feature type="transmembrane region" description="Helical" evidence="5">
    <location>
        <begin position="367"/>
        <end position="389"/>
    </location>
</feature>
<protein>
    <submittedName>
        <fullName evidence="7">Solute carrier family 22 member 4-like</fullName>
    </submittedName>
</protein>
<dbReference type="InterPro" id="IPR005829">
    <property type="entry name" value="Sugar_transporter_CS"/>
</dbReference>
<dbReference type="PROSITE" id="PS00216">
    <property type="entry name" value="SUGAR_TRANSPORT_1"/>
    <property type="match status" value="1"/>
</dbReference>
<organism evidence="7 8">
    <name type="scientific">Scleropages formosus</name>
    <name type="common">Asian bonytongue</name>
    <name type="synonym">Osteoglossum formosum</name>
    <dbReference type="NCBI Taxonomy" id="113540"/>
    <lineage>
        <taxon>Eukaryota</taxon>
        <taxon>Metazoa</taxon>
        <taxon>Chordata</taxon>
        <taxon>Craniata</taxon>
        <taxon>Vertebrata</taxon>
        <taxon>Euteleostomi</taxon>
        <taxon>Actinopterygii</taxon>
        <taxon>Neopterygii</taxon>
        <taxon>Teleostei</taxon>
        <taxon>Osteoglossocephala</taxon>
        <taxon>Osteoglossomorpha</taxon>
        <taxon>Osteoglossiformes</taxon>
        <taxon>Osteoglossidae</taxon>
        <taxon>Scleropages</taxon>
    </lineage>
</organism>
<comment type="subcellular location">
    <subcellularLocation>
        <location evidence="1">Membrane</location>
        <topology evidence="1">Multi-pass membrane protein</topology>
    </subcellularLocation>
</comment>
<feature type="transmembrane region" description="Helical" evidence="5">
    <location>
        <begin position="456"/>
        <end position="480"/>
    </location>
</feature>
<dbReference type="AlphaFoldDB" id="A0A0P7YD89"/>
<dbReference type="Gene3D" id="1.20.1250.20">
    <property type="entry name" value="MFS general substrate transporter like domains"/>
    <property type="match status" value="1"/>
</dbReference>
<dbReference type="GO" id="GO:0022857">
    <property type="term" value="F:transmembrane transporter activity"/>
    <property type="evidence" value="ECO:0007669"/>
    <property type="project" value="InterPro"/>
</dbReference>
<dbReference type="PROSITE" id="PS50850">
    <property type="entry name" value="MFS"/>
    <property type="match status" value="1"/>
</dbReference>
<feature type="transmembrane region" description="Helical" evidence="5">
    <location>
        <begin position="521"/>
        <end position="542"/>
    </location>
</feature>
<dbReference type="Pfam" id="PF00083">
    <property type="entry name" value="Sugar_tr"/>
    <property type="match status" value="1"/>
</dbReference>
<dbReference type="InterPro" id="IPR005828">
    <property type="entry name" value="MFS_sugar_transport-like"/>
</dbReference>
<evidence type="ECO:0000313" key="8">
    <source>
        <dbReference type="Proteomes" id="UP000034805"/>
    </source>
</evidence>
<feature type="domain" description="Major facilitator superfamily (MFS) profile" evidence="6">
    <location>
        <begin position="25"/>
        <end position="573"/>
    </location>
</feature>
<dbReference type="Proteomes" id="UP000034805">
    <property type="component" value="Unassembled WGS sequence"/>
</dbReference>
<dbReference type="STRING" id="113540.ENSSFOP00015032035"/>
<evidence type="ECO:0000256" key="3">
    <source>
        <dbReference type="ARBA" id="ARBA00022989"/>
    </source>
</evidence>